<dbReference type="Gene3D" id="3.60.130.10">
    <property type="entry name" value="Clavaminate synthase-like"/>
    <property type="match status" value="1"/>
</dbReference>
<evidence type="ECO:0000313" key="8">
    <source>
        <dbReference type="Proteomes" id="UP000664914"/>
    </source>
</evidence>
<dbReference type="Proteomes" id="UP000664914">
    <property type="component" value="Plasmid pUPO218"/>
</dbReference>
<dbReference type="EMBL" id="CP059321">
    <property type="protein sequence ID" value="QTH25005.1"/>
    <property type="molecule type" value="Genomic_DNA"/>
</dbReference>
<evidence type="ECO:0000256" key="5">
    <source>
        <dbReference type="ARBA" id="ARBA00023004"/>
    </source>
</evidence>
<keyword evidence="4" id="KW-0560">Oxidoreductase</keyword>
<feature type="domain" description="TauD/TfdA-like" evidence="6">
    <location>
        <begin position="4"/>
        <end position="292"/>
    </location>
</feature>
<evidence type="ECO:0000256" key="3">
    <source>
        <dbReference type="ARBA" id="ARBA00022964"/>
    </source>
</evidence>
<name>A0A975HGZ4_9SPHN</name>
<dbReference type="RefSeq" id="WP_208634694.1">
    <property type="nucleotide sequence ID" value="NZ_CP059321.1"/>
</dbReference>
<gene>
    <name evidence="7" type="ORF">HRJ34_28585</name>
</gene>
<dbReference type="GO" id="GO:0046872">
    <property type="term" value="F:metal ion binding"/>
    <property type="evidence" value="ECO:0007669"/>
    <property type="project" value="UniProtKB-KW"/>
</dbReference>
<keyword evidence="2" id="KW-0479">Metal-binding</keyword>
<accession>A0A975HGZ4</accession>
<comment type="similarity">
    <text evidence="1">Belongs to the TfdA dioxygenase family.</text>
</comment>
<reference evidence="7" key="2">
    <citation type="submission" date="2021-04" db="EMBL/GenBank/DDBJ databases">
        <title>Isolation and genomic analysis of the ibuprofen-degrading bacterium Sphingomonas strain MPO218.</title>
        <authorList>
            <person name="Aulestia M."/>
            <person name="Flores A."/>
            <person name="Mangas E.L."/>
            <person name="Perez-Pulido A.J."/>
            <person name="Santero E."/>
            <person name="Camacho E.M."/>
        </authorList>
    </citation>
    <scope>NUCLEOTIDE SEQUENCE</scope>
    <source>
        <strain evidence="7">MPO218</strain>
        <plasmid evidence="7">pUPO218</plasmid>
    </source>
</reference>
<evidence type="ECO:0000256" key="1">
    <source>
        <dbReference type="ARBA" id="ARBA00005896"/>
    </source>
</evidence>
<sequence>MSVEFRPLNNIGAEVVGLDLTAPVSDSVKADVYAAWLDYGVLLFREMGTDADAQVALTEWFGDLLDNEDNYALKSLSVEGTKQIIEVSRGGKPMSPSYFIDGKLTAGFLFWHQDLVYTPEICKGSLLRMVQIPEEGGQTGWVDTAKAYDALSDEMKARIDGMELRHCLRTDLNGVPFGLPKSLREATMEEAPYDKPSFPALPHVVHPLVQLHPETGRKSLGISPLGIVGILGLPKDESDALLKELVEFTLRPEFMLIHEWTVNDMIVWDNRRTIHSVLGYPYGQQRVAHRTTLSGKVNSGRLYQEAVDA</sequence>
<protein>
    <submittedName>
        <fullName evidence="7">TauD/TfdA family dioxygenase</fullName>
    </submittedName>
</protein>
<dbReference type="InterPro" id="IPR051323">
    <property type="entry name" value="AtsK-like"/>
</dbReference>
<dbReference type="Pfam" id="PF02668">
    <property type="entry name" value="TauD"/>
    <property type="match status" value="1"/>
</dbReference>
<geneLocation type="plasmid" evidence="7 8">
    <name>pUPO218</name>
</geneLocation>
<reference evidence="7" key="1">
    <citation type="submission" date="2020-07" db="EMBL/GenBank/DDBJ databases">
        <authorList>
            <person name="Camacho E."/>
        </authorList>
    </citation>
    <scope>NUCLEOTIDE SEQUENCE</scope>
    <source>
        <strain evidence="7">MPO218</strain>
        <plasmid evidence="7">pUPO218</plasmid>
    </source>
</reference>
<dbReference type="GO" id="GO:0016706">
    <property type="term" value="F:2-oxoglutarate-dependent dioxygenase activity"/>
    <property type="evidence" value="ECO:0007669"/>
    <property type="project" value="UniProtKB-ARBA"/>
</dbReference>
<keyword evidence="7" id="KW-0614">Plasmid</keyword>
<dbReference type="PANTHER" id="PTHR30468">
    <property type="entry name" value="ALPHA-KETOGLUTARATE-DEPENDENT SULFONATE DIOXYGENASE"/>
    <property type="match status" value="1"/>
</dbReference>
<dbReference type="GO" id="GO:0005737">
    <property type="term" value="C:cytoplasm"/>
    <property type="evidence" value="ECO:0007669"/>
    <property type="project" value="TreeGrafter"/>
</dbReference>
<evidence type="ECO:0000313" key="7">
    <source>
        <dbReference type="EMBL" id="QTH25005.1"/>
    </source>
</evidence>
<dbReference type="SUPFAM" id="SSF51197">
    <property type="entry name" value="Clavaminate synthase-like"/>
    <property type="match status" value="1"/>
</dbReference>
<evidence type="ECO:0000256" key="4">
    <source>
        <dbReference type="ARBA" id="ARBA00023002"/>
    </source>
</evidence>
<evidence type="ECO:0000256" key="2">
    <source>
        <dbReference type="ARBA" id="ARBA00022723"/>
    </source>
</evidence>
<proteinExistence type="inferred from homology"/>
<keyword evidence="5" id="KW-0408">Iron</keyword>
<evidence type="ECO:0000259" key="6">
    <source>
        <dbReference type="Pfam" id="PF02668"/>
    </source>
</evidence>
<dbReference type="PANTHER" id="PTHR30468:SF1">
    <property type="entry name" value="ALPHA-KETOGLUTARATE-DEPENDENT SULFONATE DIOXYGENASE"/>
    <property type="match status" value="1"/>
</dbReference>
<keyword evidence="3 7" id="KW-0223">Dioxygenase</keyword>
<dbReference type="AlphaFoldDB" id="A0A975HGZ4"/>
<organism evidence="7 8">
    <name type="scientific">Rhizorhabdus wittichii</name>
    <dbReference type="NCBI Taxonomy" id="160791"/>
    <lineage>
        <taxon>Bacteria</taxon>
        <taxon>Pseudomonadati</taxon>
        <taxon>Pseudomonadota</taxon>
        <taxon>Alphaproteobacteria</taxon>
        <taxon>Sphingomonadales</taxon>
        <taxon>Sphingomonadaceae</taxon>
        <taxon>Rhizorhabdus</taxon>
    </lineage>
</organism>
<dbReference type="InterPro" id="IPR042098">
    <property type="entry name" value="TauD-like_sf"/>
</dbReference>
<dbReference type="InterPro" id="IPR003819">
    <property type="entry name" value="TauD/TfdA-like"/>
</dbReference>